<comment type="caution">
    <text evidence="7">The sequence shown here is derived from an EMBL/GenBank/DDBJ whole genome shotgun (WGS) entry which is preliminary data.</text>
</comment>
<dbReference type="SUPFAM" id="SSF55874">
    <property type="entry name" value="ATPase domain of HSP90 chaperone/DNA topoisomerase II/histidine kinase"/>
    <property type="match status" value="1"/>
</dbReference>
<keyword evidence="4" id="KW-0808">Transferase</keyword>
<dbReference type="Gene3D" id="1.10.287.130">
    <property type="match status" value="1"/>
</dbReference>
<comment type="catalytic activity">
    <reaction evidence="1">
        <text>ATP + protein L-histidine = ADP + protein N-phospho-L-histidine.</text>
        <dbReference type="EC" id="2.7.13.3"/>
    </reaction>
</comment>
<proteinExistence type="predicted"/>
<dbReference type="EMBL" id="BMQO01000010">
    <property type="protein sequence ID" value="GGS30049.1"/>
    <property type="molecule type" value="Genomic_DNA"/>
</dbReference>
<dbReference type="InterPro" id="IPR003594">
    <property type="entry name" value="HATPase_dom"/>
</dbReference>
<reference evidence="8" key="1">
    <citation type="journal article" date="2019" name="Int. J. Syst. Evol. Microbiol.">
        <title>The Global Catalogue of Microorganisms (GCM) 10K type strain sequencing project: providing services to taxonomists for standard genome sequencing and annotation.</title>
        <authorList>
            <consortium name="The Broad Institute Genomics Platform"/>
            <consortium name="The Broad Institute Genome Sequencing Center for Infectious Disease"/>
            <person name="Wu L."/>
            <person name="Ma J."/>
        </authorList>
    </citation>
    <scope>NUCLEOTIDE SEQUENCE [LARGE SCALE GENOMIC DNA]</scope>
    <source>
        <strain evidence="8">JCM 31406</strain>
    </source>
</reference>
<organism evidence="7 8">
    <name type="scientific">Deinococcus knuensis</name>
    <dbReference type="NCBI Taxonomy" id="1837380"/>
    <lineage>
        <taxon>Bacteria</taxon>
        <taxon>Thermotogati</taxon>
        <taxon>Deinococcota</taxon>
        <taxon>Deinococci</taxon>
        <taxon>Deinococcales</taxon>
        <taxon>Deinococcaceae</taxon>
        <taxon>Deinococcus</taxon>
    </lineage>
</organism>
<keyword evidence="5" id="KW-0418">Kinase</keyword>
<evidence type="ECO:0000256" key="2">
    <source>
        <dbReference type="ARBA" id="ARBA00012438"/>
    </source>
</evidence>
<evidence type="ECO:0000259" key="6">
    <source>
        <dbReference type="PROSITE" id="PS50109"/>
    </source>
</evidence>
<dbReference type="Gene3D" id="3.30.565.10">
    <property type="entry name" value="Histidine kinase-like ATPase, C-terminal domain"/>
    <property type="match status" value="1"/>
</dbReference>
<sequence length="681" mass="74991">MPDAHPNPLDLTHLKELLDRTRTEPQAVTEEATALLGQAREAGDREAEHMLLVVLATAQIDLGQAASARQIFTEALTVAGEHPEMRARTFKQRLRLLVDHCDDLTGQDDYAALSELLPAFTDSVELISALNILAGVTYFRDDVPGTIQWSQQARQVALDTQDMGSVAKVAGNMAVLYSDTGQFSLALKHARESVQYSTPQNRTVAVLQAVTTYMAVDQYQAAIALIDEYFLDSGRTAATYYEKYLIVNKSECLSQLKMYLESASLTEEYQIHTDANPRLRTHALDTLGTAMRHLKQPEKSRTYLTESLRLFRELQQRLDSANPLVGLAELELDHDVSLALSYGRQALEALEEESTNPRLWSRALHVLSRGHAALGEFREAYEFGEQHRALQARLDREAEQQRLDVAFAELEVERTQAVAEIQRTALGQARGEVAALHAHLESRVEQRTRELQAANEELSAFAWSLSHYLRTPMQLVMGHADLLVSVPEAERAAHAEGIMQSIGRMSEMLDGLLRYAERHLKPLESRPVAVGDLVDQAWTELALGDGVQLVVNPLPVVVGDPAALRLVFRNLLANAAQHSRGREGARVVVRAGLEGGMHVIEVQDNGVGFDPGAAQRLFRVFSQLPAGQSFEGLGLGLADVWRVVIAHGGHVRTEGRPGEGASFFVYLPATPELVLGAPASA</sequence>
<dbReference type="PROSITE" id="PS50109">
    <property type="entry name" value="HIS_KIN"/>
    <property type="match status" value="1"/>
</dbReference>
<dbReference type="Pfam" id="PF02518">
    <property type="entry name" value="HATPase_c"/>
    <property type="match status" value="1"/>
</dbReference>
<dbReference type="PANTHER" id="PTHR42878:SF15">
    <property type="entry name" value="BACTERIOPHYTOCHROME"/>
    <property type="match status" value="1"/>
</dbReference>
<dbReference type="SMART" id="SM00388">
    <property type="entry name" value="HisKA"/>
    <property type="match status" value="1"/>
</dbReference>
<dbReference type="EC" id="2.7.13.3" evidence="2"/>
<dbReference type="InterPro" id="IPR050351">
    <property type="entry name" value="BphY/WalK/GraS-like"/>
</dbReference>
<name>A0ABQ2SHU7_9DEIO</name>
<dbReference type="InterPro" id="IPR011990">
    <property type="entry name" value="TPR-like_helical_dom_sf"/>
</dbReference>
<dbReference type="InterPro" id="IPR005467">
    <property type="entry name" value="His_kinase_dom"/>
</dbReference>
<dbReference type="RefSeq" id="WP_229779370.1">
    <property type="nucleotide sequence ID" value="NZ_BMQO01000010.1"/>
</dbReference>
<dbReference type="InterPro" id="IPR004358">
    <property type="entry name" value="Sig_transdc_His_kin-like_C"/>
</dbReference>
<evidence type="ECO:0000256" key="3">
    <source>
        <dbReference type="ARBA" id="ARBA00022553"/>
    </source>
</evidence>
<dbReference type="SMART" id="SM00387">
    <property type="entry name" value="HATPase_c"/>
    <property type="match status" value="1"/>
</dbReference>
<feature type="domain" description="Histidine kinase" evidence="6">
    <location>
        <begin position="464"/>
        <end position="671"/>
    </location>
</feature>
<evidence type="ECO:0000256" key="1">
    <source>
        <dbReference type="ARBA" id="ARBA00000085"/>
    </source>
</evidence>
<dbReference type="InterPro" id="IPR036097">
    <property type="entry name" value="HisK_dim/P_sf"/>
</dbReference>
<accession>A0ABQ2SHU7</accession>
<dbReference type="PANTHER" id="PTHR42878">
    <property type="entry name" value="TWO-COMPONENT HISTIDINE KINASE"/>
    <property type="match status" value="1"/>
</dbReference>
<evidence type="ECO:0000256" key="4">
    <source>
        <dbReference type="ARBA" id="ARBA00022679"/>
    </source>
</evidence>
<dbReference type="Gene3D" id="1.25.40.10">
    <property type="entry name" value="Tetratricopeptide repeat domain"/>
    <property type="match status" value="1"/>
</dbReference>
<protein>
    <recommendedName>
        <fullName evidence="2">histidine kinase</fullName>
        <ecNumber evidence="2">2.7.13.3</ecNumber>
    </recommendedName>
</protein>
<evidence type="ECO:0000313" key="7">
    <source>
        <dbReference type="EMBL" id="GGS30049.1"/>
    </source>
</evidence>
<keyword evidence="8" id="KW-1185">Reference proteome</keyword>
<dbReference type="Proteomes" id="UP000620633">
    <property type="component" value="Unassembled WGS sequence"/>
</dbReference>
<keyword evidence="3" id="KW-0597">Phosphoprotein</keyword>
<evidence type="ECO:0000256" key="5">
    <source>
        <dbReference type="ARBA" id="ARBA00022777"/>
    </source>
</evidence>
<dbReference type="InterPro" id="IPR003661">
    <property type="entry name" value="HisK_dim/P_dom"/>
</dbReference>
<gene>
    <name evidence="7" type="ORF">GCM10008961_22100</name>
</gene>
<dbReference type="SUPFAM" id="SSF47384">
    <property type="entry name" value="Homodimeric domain of signal transducing histidine kinase"/>
    <property type="match status" value="1"/>
</dbReference>
<dbReference type="InterPro" id="IPR036890">
    <property type="entry name" value="HATPase_C_sf"/>
</dbReference>
<dbReference type="PRINTS" id="PR00344">
    <property type="entry name" value="BCTRLSENSOR"/>
</dbReference>
<evidence type="ECO:0000313" key="8">
    <source>
        <dbReference type="Proteomes" id="UP000620633"/>
    </source>
</evidence>
<dbReference type="CDD" id="cd00082">
    <property type="entry name" value="HisKA"/>
    <property type="match status" value="1"/>
</dbReference>
<dbReference type="SUPFAM" id="SSF48452">
    <property type="entry name" value="TPR-like"/>
    <property type="match status" value="2"/>
</dbReference>